<dbReference type="CDD" id="cd19756">
    <property type="entry name" value="Bbox2"/>
    <property type="match status" value="1"/>
</dbReference>
<dbReference type="OrthoDB" id="10415370at2759"/>
<proteinExistence type="predicted"/>
<organism evidence="2 3">
    <name type="scientific">Mizuhopecten yessoensis</name>
    <name type="common">Japanese scallop</name>
    <name type="synonym">Patinopecten yessoensis</name>
    <dbReference type="NCBI Taxonomy" id="6573"/>
    <lineage>
        <taxon>Eukaryota</taxon>
        <taxon>Metazoa</taxon>
        <taxon>Spiralia</taxon>
        <taxon>Lophotrochozoa</taxon>
        <taxon>Mollusca</taxon>
        <taxon>Bivalvia</taxon>
        <taxon>Autobranchia</taxon>
        <taxon>Pteriomorphia</taxon>
        <taxon>Pectinida</taxon>
        <taxon>Pectinoidea</taxon>
        <taxon>Pectinidae</taxon>
        <taxon>Mizuhopecten</taxon>
    </lineage>
</organism>
<dbReference type="EMBL" id="NEDP02076309">
    <property type="protein sequence ID" value="OWF36807.1"/>
    <property type="molecule type" value="Genomic_DNA"/>
</dbReference>
<dbReference type="PANTHER" id="PTHR25462">
    <property type="entry name" value="BONUS, ISOFORM C-RELATED"/>
    <property type="match status" value="1"/>
</dbReference>
<evidence type="ECO:0000313" key="3">
    <source>
        <dbReference type="Proteomes" id="UP000242188"/>
    </source>
</evidence>
<name>A0A210PJZ2_MIZYE</name>
<dbReference type="AlphaFoldDB" id="A0A210PJZ2"/>
<keyword evidence="3" id="KW-1185">Reference proteome</keyword>
<dbReference type="InterPro" id="IPR011042">
    <property type="entry name" value="6-blade_b-propeller_TolB-like"/>
</dbReference>
<dbReference type="SUPFAM" id="SSF63829">
    <property type="entry name" value="Calcium-dependent phosphotriesterase"/>
    <property type="match status" value="1"/>
</dbReference>
<dbReference type="InterPro" id="IPR000315">
    <property type="entry name" value="Znf_B-box"/>
</dbReference>
<dbReference type="InterPro" id="IPR047153">
    <property type="entry name" value="TRIM45/56/19-like"/>
</dbReference>
<comment type="caution">
    <text evidence="2">The sequence shown here is derived from an EMBL/GenBank/DDBJ whole genome shotgun (WGS) entry which is preliminary data.</text>
</comment>
<evidence type="ECO:0000259" key="1">
    <source>
        <dbReference type="Pfam" id="PF00643"/>
    </source>
</evidence>
<sequence>MECIKHPGSSIVSVCITCGATLVCVDCMTDKEHKGHVFEKPNKIAIDIKAKLKPKETEDCKLEANLESDLKEIRSLKTQQDNKQKERVKSINIQKEVLIQTVTEMTDSFISQYETQTHSNCVKLQDAIDVISTKLENVRRHRNEIERLLDEKDVLAVVNDSRNLKDVDGQRKPYPQLAEIEFTRGKVNIHQLKIMFGGTAAELNELATLEGAQVVADMTLSVNKSSDFVGTDIRLGRELVLESTLKYSESNYVSAMRNDSYGNSWVKCHGERKISLIDKSGHVDKTVTFYFGVRGMTTTKDNTLLLCGVEDRDIKQVILPSGNATSVFSTGKLFPFSVCTTPSGDLYVTLMDSRDYNVTANSERVLVRYSSQGQEKDRARYDRRGDPLFVGPYRVRVSNTGVVIGVSNLTDKQNSHLVLLNTDLTLRLRYLGNGKVVSGEEKFDTTTYKPETNYAINDFIFDSFDNIIIVEVYSKCVQLLSRDCVQMCTLLPTQEYTPVSMTMNGDRMWLGFQNGTVNVYKYE</sequence>
<dbReference type="GO" id="GO:0005654">
    <property type="term" value="C:nucleoplasm"/>
    <property type="evidence" value="ECO:0007669"/>
    <property type="project" value="TreeGrafter"/>
</dbReference>
<protein>
    <recommendedName>
        <fullName evidence="1">B box-type domain-containing protein</fullName>
    </recommendedName>
</protein>
<dbReference type="GO" id="GO:0061630">
    <property type="term" value="F:ubiquitin protein ligase activity"/>
    <property type="evidence" value="ECO:0007669"/>
    <property type="project" value="TreeGrafter"/>
</dbReference>
<reference evidence="2 3" key="1">
    <citation type="journal article" date="2017" name="Nat. Ecol. Evol.">
        <title>Scallop genome provides insights into evolution of bilaterian karyotype and development.</title>
        <authorList>
            <person name="Wang S."/>
            <person name="Zhang J."/>
            <person name="Jiao W."/>
            <person name="Li J."/>
            <person name="Xun X."/>
            <person name="Sun Y."/>
            <person name="Guo X."/>
            <person name="Huan P."/>
            <person name="Dong B."/>
            <person name="Zhang L."/>
            <person name="Hu X."/>
            <person name="Sun X."/>
            <person name="Wang J."/>
            <person name="Zhao C."/>
            <person name="Wang Y."/>
            <person name="Wang D."/>
            <person name="Huang X."/>
            <person name="Wang R."/>
            <person name="Lv J."/>
            <person name="Li Y."/>
            <person name="Zhang Z."/>
            <person name="Liu B."/>
            <person name="Lu W."/>
            <person name="Hui Y."/>
            <person name="Liang J."/>
            <person name="Zhou Z."/>
            <person name="Hou R."/>
            <person name="Li X."/>
            <person name="Liu Y."/>
            <person name="Li H."/>
            <person name="Ning X."/>
            <person name="Lin Y."/>
            <person name="Zhao L."/>
            <person name="Xing Q."/>
            <person name="Dou J."/>
            <person name="Li Y."/>
            <person name="Mao J."/>
            <person name="Guo H."/>
            <person name="Dou H."/>
            <person name="Li T."/>
            <person name="Mu C."/>
            <person name="Jiang W."/>
            <person name="Fu Q."/>
            <person name="Fu X."/>
            <person name="Miao Y."/>
            <person name="Liu J."/>
            <person name="Yu Q."/>
            <person name="Li R."/>
            <person name="Liao H."/>
            <person name="Li X."/>
            <person name="Kong Y."/>
            <person name="Jiang Z."/>
            <person name="Chourrout D."/>
            <person name="Li R."/>
            <person name="Bao Z."/>
        </authorList>
    </citation>
    <scope>NUCLEOTIDE SEQUENCE [LARGE SCALE GENOMIC DNA]</scope>
    <source>
        <strain evidence="2 3">PY_sf001</strain>
    </source>
</reference>
<gene>
    <name evidence="2" type="ORF">KP79_PYT22242</name>
</gene>
<dbReference type="Proteomes" id="UP000242188">
    <property type="component" value="Unassembled WGS sequence"/>
</dbReference>
<dbReference type="Pfam" id="PF00643">
    <property type="entry name" value="zf-B_box"/>
    <property type="match status" value="1"/>
</dbReference>
<dbReference type="Gene3D" id="2.120.10.30">
    <property type="entry name" value="TolB, C-terminal domain"/>
    <property type="match status" value="1"/>
</dbReference>
<dbReference type="PANTHER" id="PTHR25462:SF296">
    <property type="entry name" value="MEIOTIC P26, ISOFORM F"/>
    <property type="match status" value="1"/>
</dbReference>
<dbReference type="GO" id="GO:0008270">
    <property type="term" value="F:zinc ion binding"/>
    <property type="evidence" value="ECO:0007669"/>
    <property type="project" value="InterPro"/>
</dbReference>
<evidence type="ECO:0000313" key="2">
    <source>
        <dbReference type="EMBL" id="OWF36807.1"/>
    </source>
</evidence>
<dbReference type="SUPFAM" id="SSF57845">
    <property type="entry name" value="B-box zinc-binding domain"/>
    <property type="match status" value="1"/>
</dbReference>
<feature type="domain" description="B box-type" evidence="1">
    <location>
        <begin position="2"/>
        <end position="38"/>
    </location>
</feature>
<accession>A0A210PJZ2</accession>